<dbReference type="AlphaFoldDB" id="A0A9X3WYQ1"/>
<dbReference type="RefSeq" id="WP_272417890.1">
    <property type="nucleotide sequence ID" value="NZ_JAGTJJ010000001.1"/>
</dbReference>
<reference evidence="1 2" key="1">
    <citation type="submission" date="2021-04" db="EMBL/GenBank/DDBJ databases">
        <title>Genome analysis of Polyangium sp.</title>
        <authorList>
            <person name="Li Y."/>
            <person name="Wang J."/>
        </authorList>
    </citation>
    <scope>NUCLEOTIDE SEQUENCE [LARGE SCALE GENOMIC DNA]</scope>
    <source>
        <strain evidence="1 2">SDU14</strain>
    </source>
</reference>
<protein>
    <recommendedName>
        <fullName evidence="3">Class I SAM-dependent methyltransferase</fullName>
    </recommendedName>
</protein>
<dbReference type="SUPFAM" id="SSF53335">
    <property type="entry name" value="S-adenosyl-L-methionine-dependent methyltransferases"/>
    <property type="match status" value="1"/>
</dbReference>
<keyword evidence="2" id="KW-1185">Reference proteome</keyword>
<dbReference type="Gene3D" id="3.40.50.150">
    <property type="entry name" value="Vaccinia Virus protein VP39"/>
    <property type="match status" value="1"/>
</dbReference>
<gene>
    <name evidence="1" type="ORF">KEG57_04125</name>
</gene>
<dbReference type="InterPro" id="IPR029063">
    <property type="entry name" value="SAM-dependent_MTases_sf"/>
</dbReference>
<evidence type="ECO:0008006" key="3">
    <source>
        <dbReference type="Google" id="ProtNLM"/>
    </source>
</evidence>
<dbReference type="Proteomes" id="UP001151081">
    <property type="component" value="Unassembled WGS sequence"/>
</dbReference>
<evidence type="ECO:0000313" key="2">
    <source>
        <dbReference type="Proteomes" id="UP001151081"/>
    </source>
</evidence>
<dbReference type="EMBL" id="JAGTJJ010000001">
    <property type="protein sequence ID" value="MDC3979675.1"/>
    <property type="molecule type" value="Genomic_DNA"/>
</dbReference>
<organism evidence="1 2">
    <name type="scientific">Polyangium jinanense</name>
    <dbReference type="NCBI Taxonomy" id="2829994"/>
    <lineage>
        <taxon>Bacteria</taxon>
        <taxon>Pseudomonadati</taxon>
        <taxon>Myxococcota</taxon>
        <taxon>Polyangia</taxon>
        <taxon>Polyangiales</taxon>
        <taxon>Polyangiaceae</taxon>
        <taxon>Polyangium</taxon>
    </lineage>
</organism>
<name>A0A9X3WYQ1_9BACT</name>
<sequence>MMPPWEHPDWYDLHDTTFTAGPEREPEHYRELVLSLPPLGADDHLVDVGAGTGKLTRLVASAYPELGRITLVEPNVQKIIRAERALAEALHRGSTRIKSITQGLGEGGLAIAPLATVVTVGSVLMPIMELRGGTLRDGIAWLDRALEELSAMLSPSGSLFLVETLGAPWARGGLDGPVRRLQLPELEERLYAAGLSSIECTYRFRDRVVIRAQPGDGEANATRVMMNVVLPPRG</sequence>
<comment type="caution">
    <text evidence="1">The sequence shown here is derived from an EMBL/GenBank/DDBJ whole genome shotgun (WGS) entry which is preliminary data.</text>
</comment>
<proteinExistence type="predicted"/>
<accession>A0A9X3WYQ1</accession>
<evidence type="ECO:0000313" key="1">
    <source>
        <dbReference type="EMBL" id="MDC3979675.1"/>
    </source>
</evidence>